<dbReference type="Proteomes" id="UP001195724">
    <property type="component" value="Unassembled WGS sequence"/>
</dbReference>
<comment type="caution">
    <text evidence="1">The sequence shown here is derived from an EMBL/GenBank/DDBJ whole genome shotgun (WGS) entry which is preliminary data.</text>
</comment>
<evidence type="ECO:0000313" key="1">
    <source>
        <dbReference type="EMBL" id="MBM7814437.1"/>
    </source>
</evidence>
<reference evidence="1 2" key="1">
    <citation type="submission" date="2021-01" db="EMBL/GenBank/DDBJ databases">
        <title>Sequencing the genomes of 1000 actinobacteria strains.</title>
        <authorList>
            <person name="Klenk H.-P."/>
        </authorList>
    </citation>
    <scope>NUCLEOTIDE SEQUENCE [LARGE SCALE GENOMIC DNA]</scope>
    <source>
        <strain evidence="1 2">DSM 44581</strain>
    </source>
</reference>
<organism evidence="1 2">
    <name type="scientific">Saccharothrix algeriensis</name>
    <dbReference type="NCBI Taxonomy" id="173560"/>
    <lineage>
        <taxon>Bacteria</taxon>
        <taxon>Bacillati</taxon>
        <taxon>Actinomycetota</taxon>
        <taxon>Actinomycetes</taxon>
        <taxon>Pseudonocardiales</taxon>
        <taxon>Pseudonocardiaceae</taxon>
        <taxon>Saccharothrix</taxon>
    </lineage>
</organism>
<dbReference type="EMBL" id="JAFBCL010000001">
    <property type="protein sequence ID" value="MBM7814437.1"/>
    <property type="molecule type" value="Genomic_DNA"/>
</dbReference>
<evidence type="ECO:0000313" key="2">
    <source>
        <dbReference type="Proteomes" id="UP001195724"/>
    </source>
</evidence>
<protein>
    <submittedName>
        <fullName evidence="1">Uncharacterized protein</fullName>
    </submittedName>
</protein>
<keyword evidence="2" id="KW-1185">Reference proteome</keyword>
<proteinExistence type="predicted"/>
<gene>
    <name evidence="1" type="ORF">JOE68_005302</name>
</gene>
<name>A0ABS2SDU6_9PSEU</name>
<dbReference type="RefSeq" id="WP_204844990.1">
    <property type="nucleotide sequence ID" value="NZ_JAFBCL010000001.1"/>
</dbReference>
<sequence>MPELCTGLPISGDRTPCATAAWSWNATSRLLYLIFVRLGGQPVLLGLPSATKDIEPPVL</sequence>
<accession>A0ABS2SDU6</accession>